<feature type="transmembrane region" description="Helical" evidence="1">
    <location>
        <begin position="51"/>
        <end position="72"/>
    </location>
</feature>
<accession>A0A7V5PQS4</accession>
<dbReference type="Proteomes" id="UP000886124">
    <property type="component" value="Unassembled WGS sequence"/>
</dbReference>
<feature type="transmembrane region" description="Helical" evidence="1">
    <location>
        <begin position="26"/>
        <end position="44"/>
    </location>
</feature>
<keyword evidence="1" id="KW-1133">Transmembrane helix</keyword>
<keyword evidence="1" id="KW-0812">Transmembrane</keyword>
<evidence type="ECO:0000256" key="1">
    <source>
        <dbReference type="SAM" id="Phobius"/>
    </source>
</evidence>
<gene>
    <name evidence="2" type="ORF">ENJ89_10005</name>
</gene>
<feature type="transmembrane region" description="Helical" evidence="1">
    <location>
        <begin position="78"/>
        <end position="99"/>
    </location>
</feature>
<evidence type="ECO:0000313" key="2">
    <source>
        <dbReference type="EMBL" id="HHJ53516.1"/>
    </source>
</evidence>
<reference evidence="2" key="1">
    <citation type="journal article" date="2020" name="mSystems">
        <title>Genome- and Community-Level Interaction Insights into Carbon Utilization and Element Cycling Functions of Hydrothermarchaeota in Hydrothermal Sediment.</title>
        <authorList>
            <person name="Zhou Z."/>
            <person name="Liu Y."/>
            <person name="Xu W."/>
            <person name="Pan J."/>
            <person name="Luo Z.H."/>
            <person name="Li M."/>
        </authorList>
    </citation>
    <scope>NUCLEOTIDE SEQUENCE [LARGE SCALE GENOMIC DNA]</scope>
    <source>
        <strain evidence="2">HyVt-527</strain>
    </source>
</reference>
<dbReference type="AlphaFoldDB" id="A0A7V5PQS4"/>
<proteinExistence type="predicted"/>
<organism evidence="2">
    <name type="scientific">Caldithrix abyssi</name>
    <dbReference type="NCBI Taxonomy" id="187145"/>
    <lineage>
        <taxon>Bacteria</taxon>
        <taxon>Pseudomonadati</taxon>
        <taxon>Calditrichota</taxon>
        <taxon>Calditrichia</taxon>
        <taxon>Calditrichales</taxon>
        <taxon>Calditrichaceae</taxon>
        <taxon>Caldithrix</taxon>
    </lineage>
</organism>
<dbReference type="EMBL" id="DROD01000634">
    <property type="protein sequence ID" value="HHJ53516.1"/>
    <property type="molecule type" value="Genomic_DNA"/>
</dbReference>
<sequence length="121" mass="14181">MLLQLWPVILAGLIFSAHLLRFYGPFPALLSLLFMVLLTIRNAWIRRLWQVYLFFATLVWIRVTVGFVRYRLAAGEPWLRLLIIMGLIVILTIVAIFWFEKKKVKEFYDSAAANKEKPQSP</sequence>
<name>A0A7V5PQS4_CALAY</name>
<protein>
    <submittedName>
        <fullName evidence="2">Uncharacterized protein</fullName>
    </submittedName>
</protein>
<comment type="caution">
    <text evidence="2">The sequence shown here is derived from an EMBL/GenBank/DDBJ whole genome shotgun (WGS) entry which is preliminary data.</text>
</comment>
<keyword evidence="1" id="KW-0472">Membrane</keyword>